<keyword evidence="3" id="KW-1185">Reference proteome</keyword>
<comment type="caution">
    <text evidence="2">The sequence shown here is derived from an EMBL/GenBank/DDBJ whole genome shotgun (WGS) entry which is preliminary data.</text>
</comment>
<sequence length="404" mass="45866">MRNAEQTSNGCIIQAQERDPNGMRCLVENCPRDRAVEVADVVPRERSADHKFMTSVEWSWNMRKGTLNLDSRRNIFFLGASLHSLYKSGLWALLPEEHIVDRYMDEPLGRFAKTALERKEFPVVEGETFQYTFLPLSDMSSFGITRQNQETNLADPTAFTTHLHPFSTLPSFTSHVHPNFVILRIACLLHHKSRDPYVTKLRNTNPVVRKLHDFFPAWVLGELPPWALTDPTFTTVIAREERKGEKEEDEEGEDSQISSETQSDYHYEEPEYDSCDGDSTRTTPRRIWFPPPKSKGVSYKGLGAKRSPSEVEDLRFEHRGKHRKLSAHFPHEHSHGDDPQSNWTKESTSDRARHCSNSPPPTGPCSGPRFGVGETGEGGGSAAPMIKLVHPHIRVEIDADEVVL</sequence>
<reference evidence="2 3" key="1">
    <citation type="submission" date="2020-07" db="EMBL/GenBank/DDBJ databases">
        <title>Comparative genomics of pyrophilous fungi reveals a link between fire events and developmental genes.</title>
        <authorList>
            <consortium name="DOE Joint Genome Institute"/>
            <person name="Steindorff A.S."/>
            <person name="Carver A."/>
            <person name="Calhoun S."/>
            <person name="Stillman K."/>
            <person name="Liu H."/>
            <person name="Lipzen A."/>
            <person name="Pangilinan J."/>
            <person name="Labutti K."/>
            <person name="Bruns T.D."/>
            <person name="Grigoriev I.V."/>
        </authorList>
    </citation>
    <scope>NUCLEOTIDE SEQUENCE [LARGE SCALE GENOMIC DNA]</scope>
    <source>
        <strain evidence="2 3">CBS 144469</strain>
    </source>
</reference>
<dbReference type="AlphaFoldDB" id="A0A8H6M7G1"/>
<feature type="compositionally biased region" description="Basic and acidic residues" evidence="1">
    <location>
        <begin position="329"/>
        <end position="338"/>
    </location>
</feature>
<evidence type="ECO:0008006" key="4">
    <source>
        <dbReference type="Google" id="ProtNLM"/>
    </source>
</evidence>
<name>A0A8H6M7G1_9AGAR</name>
<organism evidence="2 3">
    <name type="scientific">Ephemerocybe angulata</name>
    <dbReference type="NCBI Taxonomy" id="980116"/>
    <lineage>
        <taxon>Eukaryota</taxon>
        <taxon>Fungi</taxon>
        <taxon>Dikarya</taxon>
        <taxon>Basidiomycota</taxon>
        <taxon>Agaricomycotina</taxon>
        <taxon>Agaricomycetes</taxon>
        <taxon>Agaricomycetidae</taxon>
        <taxon>Agaricales</taxon>
        <taxon>Agaricineae</taxon>
        <taxon>Psathyrellaceae</taxon>
        <taxon>Ephemerocybe</taxon>
    </lineage>
</organism>
<evidence type="ECO:0000313" key="3">
    <source>
        <dbReference type="Proteomes" id="UP000521943"/>
    </source>
</evidence>
<dbReference type="EMBL" id="JACGCI010000032">
    <property type="protein sequence ID" value="KAF6754911.1"/>
    <property type="molecule type" value="Genomic_DNA"/>
</dbReference>
<dbReference type="Proteomes" id="UP000521943">
    <property type="component" value="Unassembled WGS sequence"/>
</dbReference>
<gene>
    <name evidence="2" type="ORF">DFP72DRAFT_1009128</name>
</gene>
<accession>A0A8H6M7G1</accession>
<feature type="region of interest" description="Disordered" evidence="1">
    <location>
        <begin position="241"/>
        <end position="383"/>
    </location>
</feature>
<evidence type="ECO:0000313" key="2">
    <source>
        <dbReference type="EMBL" id="KAF6754911.1"/>
    </source>
</evidence>
<dbReference type="OrthoDB" id="3133596at2759"/>
<protein>
    <recommendedName>
        <fullName evidence="4">HNH nuclease domain-containing protein</fullName>
    </recommendedName>
</protein>
<evidence type="ECO:0000256" key="1">
    <source>
        <dbReference type="SAM" id="MobiDB-lite"/>
    </source>
</evidence>
<proteinExistence type="predicted"/>
<feature type="compositionally biased region" description="Basic and acidic residues" evidence="1">
    <location>
        <begin position="307"/>
        <end position="317"/>
    </location>
</feature>